<protein>
    <submittedName>
        <fullName evidence="4">Polar amino acid transport system permease protein</fullName>
    </submittedName>
</protein>
<evidence type="ECO:0000256" key="1">
    <source>
        <dbReference type="ARBA" id="ARBA00022679"/>
    </source>
</evidence>
<keyword evidence="5" id="KW-1185">Reference proteome</keyword>
<dbReference type="CDD" id="cd04301">
    <property type="entry name" value="NAT_SF"/>
    <property type="match status" value="1"/>
</dbReference>
<dbReference type="PANTHER" id="PTHR43877">
    <property type="entry name" value="AMINOALKYLPHOSPHONATE N-ACETYLTRANSFERASE-RELATED-RELATED"/>
    <property type="match status" value="1"/>
</dbReference>
<name>A0A7W7DDD1_9ACTN</name>
<accession>A0A7W7DDD1</accession>
<dbReference type="SUPFAM" id="SSF55729">
    <property type="entry name" value="Acyl-CoA N-acyltransferases (Nat)"/>
    <property type="match status" value="1"/>
</dbReference>
<reference evidence="4 5" key="1">
    <citation type="submission" date="2020-08" db="EMBL/GenBank/DDBJ databases">
        <title>Sequencing the genomes of 1000 actinobacteria strains.</title>
        <authorList>
            <person name="Klenk H.-P."/>
        </authorList>
    </citation>
    <scope>NUCLEOTIDE SEQUENCE [LARGE SCALE GENOMIC DNA]</scope>
    <source>
        <strain evidence="4 5">DSM 45784</strain>
    </source>
</reference>
<dbReference type="Pfam" id="PF00583">
    <property type="entry name" value="Acetyltransf_1"/>
    <property type="match status" value="1"/>
</dbReference>
<dbReference type="EMBL" id="JACHND010000001">
    <property type="protein sequence ID" value="MBB4704728.1"/>
    <property type="molecule type" value="Genomic_DNA"/>
</dbReference>
<feature type="domain" description="N-acetyltransferase" evidence="3">
    <location>
        <begin position="1"/>
        <end position="144"/>
    </location>
</feature>
<evidence type="ECO:0000313" key="5">
    <source>
        <dbReference type="Proteomes" id="UP000542210"/>
    </source>
</evidence>
<keyword evidence="2" id="KW-0012">Acyltransferase</keyword>
<dbReference type="InterPro" id="IPR016181">
    <property type="entry name" value="Acyl_CoA_acyltransferase"/>
</dbReference>
<dbReference type="PROSITE" id="PS51186">
    <property type="entry name" value="GNAT"/>
    <property type="match status" value="1"/>
</dbReference>
<dbReference type="RefSeq" id="WP_239123171.1">
    <property type="nucleotide sequence ID" value="NZ_BOOV01000019.1"/>
</dbReference>
<dbReference type="Gene3D" id="3.40.630.30">
    <property type="match status" value="1"/>
</dbReference>
<comment type="caution">
    <text evidence="4">The sequence shown here is derived from an EMBL/GenBank/DDBJ whole genome shotgun (WGS) entry which is preliminary data.</text>
</comment>
<dbReference type="PANTHER" id="PTHR43877:SF2">
    <property type="entry name" value="AMINOALKYLPHOSPHONATE N-ACETYLTRANSFERASE-RELATED"/>
    <property type="match status" value="1"/>
</dbReference>
<dbReference type="InterPro" id="IPR000182">
    <property type="entry name" value="GNAT_dom"/>
</dbReference>
<organism evidence="4 5">
    <name type="scientific">Sphaerisporangium siamense</name>
    <dbReference type="NCBI Taxonomy" id="795645"/>
    <lineage>
        <taxon>Bacteria</taxon>
        <taxon>Bacillati</taxon>
        <taxon>Actinomycetota</taxon>
        <taxon>Actinomycetes</taxon>
        <taxon>Streptosporangiales</taxon>
        <taxon>Streptosporangiaceae</taxon>
        <taxon>Sphaerisporangium</taxon>
    </lineage>
</organism>
<evidence type="ECO:0000313" key="4">
    <source>
        <dbReference type="EMBL" id="MBB4704728.1"/>
    </source>
</evidence>
<dbReference type="GO" id="GO:0016747">
    <property type="term" value="F:acyltransferase activity, transferring groups other than amino-acyl groups"/>
    <property type="evidence" value="ECO:0007669"/>
    <property type="project" value="InterPro"/>
</dbReference>
<dbReference type="InterPro" id="IPR050832">
    <property type="entry name" value="Bact_Acetyltransf"/>
</dbReference>
<evidence type="ECO:0000256" key="2">
    <source>
        <dbReference type="ARBA" id="ARBA00023315"/>
    </source>
</evidence>
<evidence type="ECO:0000259" key="3">
    <source>
        <dbReference type="PROSITE" id="PS51186"/>
    </source>
</evidence>
<gene>
    <name evidence="4" type="ORF">BJ982_006272</name>
</gene>
<dbReference type="AlphaFoldDB" id="A0A7W7DDD1"/>
<keyword evidence="1" id="KW-0808">Transferase</keyword>
<dbReference type="Proteomes" id="UP000542210">
    <property type="component" value="Unassembled WGS sequence"/>
</dbReference>
<sequence>MRDPAAAPLLEDLHLEYTTRYGPNEELNRYPDAEFTPPGGAFLVLVADGHTIAGGAFRRYDATTAELKRVWAHPGHRRRGLGKLVVRALEEEAARRGYRRVYLTTGPRQPEAAALYLSTGYRPLYDVTAPPETLSHLAFEKDLTAGAPDRAQEVRAAEVHDA</sequence>
<proteinExistence type="predicted"/>